<dbReference type="Pfam" id="PF07277">
    <property type="entry name" value="SapC"/>
    <property type="match status" value="1"/>
</dbReference>
<accession>A0A918JHI0</accession>
<proteinExistence type="predicted"/>
<evidence type="ECO:0000313" key="2">
    <source>
        <dbReference type="Proteomes" id="UP000631300"/>
    </source>
</evidence>
<reference evidence="1" key="1">
    <citation type="journal article" date="2014" name="Int. J. Syst. Evol. Microbiol.">
        <title>Complete genome sequence of Corynebacterium casei LMG S-19264T (=DSM 44701T), isolated from a smear-ripened cheese.</title>
        <authorList>
            <consortium name="US DOE Joint Genome Institute (JGI-PGF)"/>
            <person name="Walter F."/>
            <person name="Albersmeier A."/>
            <person name="Kalinowski J."/>
            <person name="Ruckert C."/>
        </authorList>
    </citation>
    <scope>NUCLEOTIDE SEQUENCE</scope>
    <source>
        <strain evidence="1">KCTC 22164</strain>
    </source>
</reference>
<dbReference type="RefSeq" id="WP_189404501.1">
    <property type="nucleotide sequence ID" value="NZ_BMXP01000002.1"/>
</dbReference>
<dbReference type="AlphaFoldDB" id="A0A918JHI0"/>
<dbReference type="EMBL" id="BMXP01000002">
    <property type="protein sequence ID" value="GGW81060.1"/>
    <property type="molecule type" value="Genomic_DNA"/>
</dbReference>
<keyword evidence="2" id="KW-1185">Reference proteome</keyword>
<evidence type="ECO:0000313" key="1">
    <source>
        <dbReference type="EMBL" id="GGW81060.1"/>
    </source>
</evidence>
<evidence type="ECO:0008006" key="3">
    <source>
        <dbReference type="Google" id="ProtNLM"/>
    </source>
</evidence>
<name>A0A918JHI0_9ALTE</name>
<sequence length="240" mass="26301">MTSPNYVVLNAQRHHALSLISDPGFRHAEKSQIAALVFQEIVAVASCMPVVVLAPDSDKPALSALFGLTANTNLFAGESWQGHVVPMSVQVAPFNYAVEDQRLLTLIDEKSPLWQASGQRLFSADHAPTPLLKQRQTLLKELASGAPRAEQFIKTLSDQQLLKPLTVRITDIDGQSNELTGMFTVDETCLGNLSAETLKQLHDNGMLTAIHAMLLSLRQFNRLVQLARQKGQPVQSVQLS</sequence>
<protein>
    <recommendedName>
        <fullName evidence="3">Multidrug transporter</fullName>
    </recommendedName>
</protein>
<gene>
    <name evidence="1" type="ORF">GCM10007391_12710</name>
</gene>
<dbReference type="InterPro" id="IPR010836">
    <property type="entry name" value="SapC"/>
</dbReference>
<reference evidence="1" key="2">
    <citation type="submission" date="2020-09" db="EMBL/GenBank/DDBJ databases">
        <authorList>
            <person name="Sun Q."/>
            <person name="Kim S."/>
        </authorList>
    </citation>
    <scope>NUCLEOTIDE SEQUENCE</scope>
    <source>
        <strain evidence="1">KCTC 22164</strain>
    </source>
</reference>
<dbReference type="Proteomes" id="UP000631300">
    <property type="component" value="Unassembled WGS sequence"/>
</dbReference>
<comment type="caution">
    <text evidence="1">The sequence shown here is derived from an EMBL/GenBank/DDBJ whole genome shotgun (WGS) entry which is preliminary data.</text>
</comment>
<organism evidence="1 2">
    <name type="scientific">Alteromonas halophila</name>
    <dbReference type="NCBI Taxonomy" id="516698"/>
    <lineage>
        <taxon>Bacteria</taxon>
        <taxon>Pseudomonadati</taxon>
        <taxon>Pseudomonadota</taxon>
        <taxon>Gammaproteobacteria</taxon>
        <taxon>Alteromonadales</taxon>
        <taxon>Alteromonadaceae</taxon>
        <taxon>Alteromonas/Salinimonas group</taxon>
        <taxon>Alteromonas</taxon>
    </lineage>
</organism>